<dbReference type="InterPro" id="IPR018783">
    <property type="entry name" value="TF_ENY2"/>
</dbReference>
<keyword evidence="3" id="KW-1185">Reference proteome</keyword>
<dbReference type="GO" id="GO:0070390">
    <property type="term" value="C:transcription export complex 2"/>
    <property type="evidence" value="ECO:0007669"/>
    <property type="project" value="UniProtKB-UniRule"/>
</dbReference>
<dbReference type="STRING" id="58919.A0A316ZIP5"/>
<dbReference type="GO" id="GO:0006406">
    <property type="term" value="P:mRNA export from nucleus"/>
    <property type="evidence" value="ECO:0007669"/>
    <property type="project" value="UniProtKB-UniRule"/>
</dbReference>
<dbReference type="OrthoDB" id="6221744at2759"/>
<dbReference type="GO" id="GO:0006325">
    <property type="term" value="P:chromatin organization"/>
    <property type="evidence" value="ECO:0007669"/>
    <property type="project" value="UniProtKB-KW"/>
</dbReference>
<dbReference type="GO" id="GO:0005643">
    <property type="term" value="C:nuclear pore"/>
    <property type="evidence" value="ECO:0007669"/>
    <property type="project" value="UniProtKB-UniRule"/>
</dbReference>
<keyword evidence="1" id="KW-0811">Translocation</keyword>
<dbReference type="GO" id="GO:0015031">
    <property type="term" value="P:protein transport"/>
    <property type="evidence" value="ECO:0007669"/>
    <property type="project" value="UniProtKB-KW"/>
</dbReference>
<gene>
    <name evidence="1" type="primary">SUS1</name>
    <name evidence="2" type="ORF">FA09DRAFT_336350</name>
</gene>
<evidence type="ECO:0000256" key="1">
    <source>
        <dbReference type="HAMAP-Rule" id="MF_03046"/>
    </source>
</evidence>
<keyword evidence="1" id="KW-0653">Protein transport</keyword>
<evidence type="ECO:0000313" key="3">
    <source>
        <dbReference type="Proteomes" id="UP000245946"/>
    </source>
</evidence>
<dbReference type="GO" id="GO:0000932">
    <property type="term" value="C:P-body"/>
    <property type="evidence" value="ECO:0007669"/>
    <property type="project" value="UniProtKB-SubCell"/>
</dbReference>
<dbReference type="EMBL" id="KZ819284">
    <property type="protein sequence ID" value="PWO00959.1"/>
    <property type="molecule type" value="Genomic_DNA"/>
</dbReference>
<keyword evidence="1" id="KW-0010">Activator</keyword>
<keyword evidence="1" id="KW-0805">Transcription regulation</keyword>
<dbReference type="GO" id="GO:0005654">
    <property type="term" value="C:nucleoplasm"/>
    <property type="evidence" value="ECO:0007669"/>
    <property type="project" value="UniProtKB-SubCell"/>
</dbReference>
<dbReference type="GO" id="GO:0006368">
    <property type="term" value="P:transcription elongation by RNA polymerase II"/>
    <property type="evidence" value="ECO:0007669"/>
    <property type="project" value="UniProtKB-UniRule"/>
</dbReference>
<keyword evidence="1" id="KW-0963">Cytoplasm</keyword>
<keyword evidence="1" id="KW-0156">Chromatin regulator</keyword>
<proteinExistence type="inferred from homology"/>
<dbReference type="HAMAP" id="MF_03046">
    <property type="entry name" value="ENY2_Sus1"/>
    <property type="match status" value="1"/>
</dbReference>
<name>A0A316ZIP5_9BASI</name>
<dbReference type="GO" id="GO:0071819">
    <property type="term" value="C:DUBm complex"/>
    <property type="evidence" value="ECO:0007669"/>
    <property type="project" value="UniProtKB-UniRule"/>
</dbReference>
<evidence type="ECO:0000313" key="2">
    <source>
        <dbReference type="EMBL" id="PWO00959.1"/>
    </source>
</evidence>
<keyword evidence="1" id="KW-0509">mRNA transport</keyword>
<sequence>MPSAPESEQLQAALHARLVESGEWHRILEILRRGLSESGWQAELQEKALGHAKAQETLSLPELVQMLQVDAQASVPAALRAEVTAELHSFVSRNVEET</sequence>
<dbReference type="GO" id="GO:0000124">
    <property type="term" value="C:SAGA complex"/>
    <property type="evidence" value="ECO:0007669"/>
    <property type="project" value="UniProtKB-UniRule"/>
</dbReference>
<keyword evidence="1" id="KW-0539">Nucleus</keyword>
<dbReference type="PANTHER" id="PTHR12514">
    <property type="entry name" value="ENHANCER OF YELLOW 2 TRANSCRIPTION FACTOR"/>
    <property type="match status" value="1"/>
</dbReference>
<comment type="subunit">
    <text evidence="1">Component of the nuclear pore complex (NPC)-associated TREX-2 complex (transcription and export complex 2), composed of at least SUS1, SAC3, THP1, SEM1, and CDC31. TREX-2 contains 2 SUS1 chains. The TREX-2 complex interacts with the nucleoporin NUP1. Component of the 1.8 MDa SAGA transcription coactivator-HAT complex. SAGA is built of 5 distinct domains with specialized functions. Within the SAGA complex, SUS1, SGF11, SGF73 and UBP8 form an additional subcomplex of SAGA called the DUB module (deubiquitination module). Interacts directly with THP1, SAC3, SGF11, and with the RNA polymerase II.</text>
</comment>
<reference evidence="2 3" key="1">
    <citation type="journal article" date="2018" name="Mol. Biol. Evol.">
        <title>Broad Genomic Sampling Reveals a Smut Pathogenic Ancestry of the Fungal Clade Ustilaginomycotina.</title>
        <authorList>
            <person name="Kijpornyongpan T."/>
            <person name="Mondo S.J."/>
            <person name="Barry K."/>
            <person name="Sandor L."/>
            <person name="Lee J."/>
            <person name="Lipzen A."/>
            <person name="Pangilinan J."/>
            <person name="LaButti K."/>
            <person name="Hainaut M."/>
            <person name="Henrissat B."/>
            <person name="Grigoriev I.V."/>
            <person name="Spatafora J.W."/>
            <person name="Aime M.C."/>
        </authorList>
    </citation>
    <scope>NUCLEOTIDE SEQUENCE [LARGE SCALE GENOMIC DNA]</scope>
    <source>
        <strain evidence="2 3">MCA 4186</strain>
    </source>
</reference>
<dbReference type="AlphaFoldDB" id="A0A316ZIP5"/>
<dbReference type="InterPro" id="IPR038212">
    <property type="entry name" value="TF_EnY2_sf"/>
</dbReference>
<comment type="subcellular location">
    <subcellularLocation>
        <location evidence="1">Nucleus</location>
        <location evidence="1">Nucleoplasm</location>
    </subcellularLocation>
    <subcellularLocation>
        <location evidence="1">Cytoplasm</location>
        <location evidence="1">P-body</location>
    </subcellularLocation>
</comment>
<dbReference type="GO" id="GO:0003713">
    <property type="term" value="F:transcription coactivator activity"/>
    <property type="evidence" value="ECO:0007669"/>
    <property type="project" value="UniProtKB-UniRule"/>
</dbReference>
<accession>A0A316ZIP5</accession>
<comment type="similarity">
    <text evidence="1">Belongs to the ENY2 family.</text>
</comment>
<dbReference type="Gene3D" id="1.10.246.140">
    <property type="match status" value="1"/>
</dbReference>
<organism evidence="2 3">
    <name type="scientific">Tilletiopsis washingtonensis</name>
    <dbReference type="NCBI Taxonomy" id="58919"/>
    <lineage>
        <taxon>Eukaryota</taxon>
        <taxon>Fungi</taxon>
        <taxon>Dikarya</taxon>
        <taxon>Basidiomycota</taxon>
        <taxon>Ustilaginomycotina</taxon>
        <taxon>Exobasidiomycetes</taxon>
        <taxon>Entylomatales</taxon>
        <taxon>Entylomatales incertae sedis</taxon>
        <taxon>Tilletiopsis</taxon>
    </lineage>
</organism>
<dbReference type="Pfam" id="PF10163">
    <property type="entry name" value="EnY2"/>
    <property type="match status" value="1"/>
</dbReference>
<comment type="function">
    <text evidence="1">Involved in mRNA export coupled transcription activation by association with both the TREX-2 and the SAGA complexes. At the promoters, SAGA is required for recruitment of the basal transcription machinery. It influences RNA polymerase II transcriptional activity through different activities such as TBP interaction and promoter selectivity, interaction with transcription activators, and chromatin modification through histone acetylation and deubiquitination. Within the SAGA complex, participates to a subcomplex required for deubiquitination of H2B and for the maintenance of steady-state H3 methylation levels. The TREX-2 complex functions in docking export-competent ribonucleoprotein particles (mRNPs) to the nuclear entrance of the nuclear pore complex (nuclear basket). TREX-2 participates in mRNA export and accurate chromatin positioning in the nucleus by tethering genes to the nuclear periphery. May also be involved in cytoplasmic mRNA decay by interaction with components of P-bodies.</text>
</comment>
<keyword evidence="1" id="KW-0813">Transport</keyword>
<dbReference type="Proteomes" id="UP000245946">
    <property type="component" value="Unassembled WGS sequence"/>
</dbReference>
<protein>
    <recommendedName>
        <fullName evidence="1">Transcription and mRNA export factor SUS1</fullName>
    </recommendedName>
</protein>
<keyword evidence="1" id="KW-0804">Transcription</keyword>